<accession>A0QTV5</accession>
<sequence length="113" mass="12851">MIVIFIVVKFQVDEAYRDKWPALTKAFTDATRAEEGNLWFEWSRSLDDPNEYVLVEAFRDSEAGAVHVNSEHFHEGLAAMRPALTTTPRILHTEIEGEDWAAMGELEIADASR</sequence>
<dbReference type="Pfam" id="PF03992">
    <property type="entry name" value="ABM"/>
    <property type="match status" value="1"/>
</dbReference>
<proteinExistence type="predicted"/>
<dbReference type="EMBL" id="CP000480">
    <property type="protein sequence ID" value="ABK72761.1"/>
    <property type="molecule type" value="Genomic_DNA"/>
</dbReference>
<dbReference type="KEGG" id="msm:MSMEG_1979"/>
<dbReference type="PaxDb" id="246196-MSMEI_1935"/>
<dbReference type="InterPro" id="IPR050744">
    <property type="entry name" value="AI-2_Isomerase_LsrG"/>
</dbReference>
<dbReference type="PATRIC" id="fig|246196.19.peg.1956"/>
<organism evidence="2 3">
    <name type="scientific">Mycolicibacterium smegmatis (strain ATCC 700084 / mc(2)155)</name>
    <name type="common">Mycobacterium smegmatis</name>
    <dbReference type="NCBI Taxonomy" id="246196"/>
    <lineage>
        <taxon>Bacteria</taxon>
        <taxon>Bacillati</taxon>
        <taxon>Actinomycetota</taxon>
        <taxon>Actinomycetes</taxon>
        <taxon>Mycobacteriales</taxon>
        <taxon>Mycobacteriaceae</taxon>
        <taxon>Mycolicibacterium</taxon>
    </lineage>
</organism>
<dbReference type="AlphaFoldDB" id="A0QTV5"/>
<evidence type="ECO:0000313" key="2">
    <source>
        <dbReference type="EMBL" id="ABK72761.1"/>
    </source>
</evidence>
<evidence type="ECO:0000313" key="3">
    <source>
        <dbReference type="Proteomes" id="UP000000757"/>
    </source>
</evidence>
<dbReference type="PANTHER" id="PTHR33336:SF3">
    <property type="entry name" value="ABM DOMAIN-CONTAINING PROTEIN"/>
    <property type="match status" value="1"/>
</dbReference>
<protein>
    <submittedName>
        <fullName evidence="2">Antibiotic biosynthesis monooxygenase</fullName>
    </submittedName>
</protein>
<keyword evidence="2" id="KW-0503">Monooxygenase</keyword>
<gene>
    <name evidence="2" type="ordered locus">MSMEG_1979</name>
</gene>
<dbReference type="eggNOG" id="COG1359">
    <property type="taxonomic scope" value="Bacteria"/>
</dbReference>
<name>A0QTV5_MYCS2</name>
<keyword evidence="3" id="KW-1185">Reference proteome</keyword>
<evidence type="ECO:0000259" key="1">
    <source>
        <dbReference type="PROSITE" id="PS51725"/>
    </source>
</evidence>
<dbReference type="OrthoDB" id="8452260at2"/>
<reference evidence="2 3" key="1">
    <citation type="submission" date="2006-10" db="EMBL/GenBank/DDBJ databases">
        <authorList>
            <person name="Fleischmann R.D."/>
            <person name="Dodson R.J."/>
            <person name="Haft D.H."/>
            <person name="Merkel J.S."/>
            <person name="Nelson W.C."/>
            <person name="Fraser C.M."/>
        </authorList>
    </citation>
    <scope>NUCLEOTIDE SEQUENCE [LARGE SCALE GENOMIC DNA]</scope>
    <source>
        <strain evidence="3">ATCC 700084 / mc(2)155</strain>
    </source>
</reference>
<feature type="domain" description="ABM" evidence="1">
    <location>
        <begin position="4"/>
        <end position="95"/>
    </location>
</feature>
<dbReference type="STRING" id="246196.MSMEG_1979"/>
<dbReference type="Gene3D" id="3.30.70.100">
    <property type="match status" value="1"/>
</dbReference>
<dbReference type="PANTHER" id="PTHR33336">
    <property type="entry name" value="QUINOL MONOOXYGENASE YGIN-RELATED"/>
    <property type="match status" value="1"/>
</dbReference>
<dbReference type="Proteomes" id="UP000000757">
    <property type="component" value="Chromosome"/>
</dbReference>
<dbReference type="InterPro" id="IPR007138">
    <property type="entry name" value="ABM_dom"/>
</dbReference>
<dbReference type="SUPFAM" id="SSF54909">
    <property type="entry name" value="Dimeric alpha+beta barrel"/>
    <property type="match status" value="1"/>
</dbReference>
<dbReference type="InterPro" id="IPR011008">
    <property type="entry name" value="Dimeric_a/b-barrel"/>
</dbReference>
<dbReference type="GO" id="GO:0004497">
    <property type="term" value="F:monooxygenase activity"/>
    <property type="evidence" value="ECO:0007669"/>
    <property type="project" value="UniProtKB-KW"/>
</dbReference>
<keyword evidence="2" id="KW-0560">Oxidoreductase</keyword>
<dbReference type="PROSITE" id="PS51725">
    <property type="entry name" value="ABM"/>
    <property type="match status" value="1"/>
</dbReference>